<evidence type="ECO:0000313" key="7">
    <source>
        <dbReference type="EMBL" id="KAF7809336.1"/>
    </source>
</evidence>
<feature type="transmembrane region" description="Helical" evidence="6">
    <location>
        <begin position="421"/>
        <end position="444"/>
    </location>
</feature>
<keyword evidence="3 6" id="KW-0812">Transmembrane</keyword>
<feature type="transmembrane region" description="Helical" evidence="6">
    <location>
        <begin position="393"/>
        <end position="415"/>
    </location>
</feature>
<gene>
    <name evidence="7" type="ORF">G2W53_036079</name>
</gene>
<dbReference type="Proteomes" id="UP000634136">
    <property type="component" value="Unassembled WGS sequence"/>
</dbReference>
<dbReference type="CDD" id="cd13132">
    <property type="entry name" value="MATE_eukaryotic"/>
    <property type="match status" value="1"/>
</dbReference>
<dbReference type="EMBL" id="JAAIUW010000011">
    <property type="protein sequence ID" value="KAF7809336.1"/>
    <property type="molecule type" value="Genomic_DNA"/>
</dbReference>
<feature type="transmembrane region" description="Helical" evidence="6">
    <location>
        <begin position="364"/>
        <end position="386"/>
    </location>
</feature>
<dbReference type="InterPro" id="IPR002528">
    <property type="entry name" value="MATE_fam"/>
</dbReference>
<dbReference type="Pfam" id="PF01554">
    <property type="entry name" value="MatE"/>
    <property type="match status" value="2"/>
</dbReference>
<keyword evidence="8" id="KW-1185">Reference proteome</keyword>
<dbReference type="GO" id="GO:0042910">
    <property type="term" value="F:xenobiotic transmembrane transporter activity"/>
    <property type="evidence" value="ECO:0007669"/>
    <property type="project" value="InterPro"/>
</dbReference>
<organism evidence="7 8">
    <name type="scientific">Senna tora</name>
    <dbReference type="NCBI Taxonomy" id="362788"/>
    <lineage>
        <taxon>Eukaryota</taxon>
        <taxon>Viridiplantae</taxon>
        <taxon>Streptophyta</taxon>
        <taxon>Embryophyta</taxon>
        <taxon>Tracheophyta</taxon>
        <taxon>Spermatophyta</taxon>
        <taxon>Magnoliopsida</taxon>
        <taxon>eudicotyledons</taxon>
        <taxon>Gunneridae</taxon>
        <taxon>Pentapetalae</taxon>
        <taxon>rosids</taxon>
        <taxon>fabids</taxon>
        <taxon>Fabales</taxon>
        <taxon>Fabaceae</taxon>
        <taxon>Caesalpinioideae</taxon>
        <taxon>Cassia clade</taxon>
        <taxon>Senna</taxon>
    </lineage>
</organism>
<keyword evidence="4 6" id="KW-1133">Transmembrane helix</keyword>
<evidence type="ECO:0000256" key="2">
    <source>
        <dbReference type="ARBA" id="ARBA00010199"/>
    </source>
</evidence>
<name>A0A834STB5_9FABA</name>
<keyword evidence="5 6" id="KW-0472">Membrane</keyword>
<comment type="subcellular location">
    <subcellularLocation>
        <location evidence="1">Membrane</location>
        <topology evidence="1">Multi-pass membrane protein</topology>
    </subcellularLocation>
</comment>
<evidence type="ECO:0000256" key="1">
    <source>
        <dbReference type="ARBA" id="ARBA00004141"/>
    </source>
</evidence>
<comment type="caution">
    <text evidence="7">The sequence shown here is derived from an EMBL/GenBank/DDBJ whole genome shotgun (WGS) entry which is preliminary data.</text>
</comment>
<evidence type="ECO:0000256" key="3">
    <source>
        <dbReference type="ARBA" id="ARBA00022692"/>
    </source>
</evidence>
<dbReference type="GO" id="GO:0015297">
    <property type="term" value="F:antiporter activity"/>
    <property type="evidence" value="ECO:0007669"/>
    <property type="project" value="InterPro"/>
</dbReference>
<dbReference type="InterPro" id="IPR045069">
    <property type="entry name" value="MATE_euk"/>
</dbReference>
<feature type="transmembrane region" description="Helical" evidence="6">
    <location>
        <begin position="322"/>
        <end position="344"/>
    </location>
</feature>
<dbReference type="AlphaFoldDB" id="A0A834STB5"/>
<dbReference type="GO" id="GO:1990961">
    <property type="term" value="P:xenobiotic detoxification by transmembrane export across the plasma membrane"/>
    <property type="evidence" value="ECO:0007669"/>
    <property type="project" value="InterPro"/>
</dbReference>
<comment type="similarity">
    <text evidence="2 6">Belongs to the multi antimicrobial extrusion (MATE) (TC 2.A.66.1) family.</text>
</comment>
<feature type="transmembrane region" description="Helical" evidence="6">
    <location>
        <begin position="283"/>
        <end position="302"/>
    </location>
</feature>
<evidence type="ECO:0000256" key="5">
    <source>
        <dbReference type="ARBA" id="ARBA00023136"/>
    </source>
</evidence>
<sequence>MDQHRDNTLPLLASLDDPHQNRQHATVFAAGTDDIPPITGPRDFFREFSIEFKKLWYLAGPAIFTTIAQYSLGGITQVFAGHVSTIDLAAFTVENSVIASFSFAVMLGMGSALETLCGQAYGAGQLDILHLRGSDSKSDWADGGDFEGGGEIRAVDDSAAVRVRHELPDPEVLTIAEQDNGDGVDIGRGAGGARGAELVADAEGRVGSGGWCGGAERVLVGDSIGSVNLYTERHMWESLDRLLHESFSGSLGIRSLEMWYFMVLIIFAGYMKNAEVSVDALSVSMNILGWTVMVSIGMNAAISVRISNELGALHPRTAKFSLMVAVITSFMIGLFLALILIIFQNQYPSLFADDTEVKKLVMELTPMLAFSIVINNVQPVLSGVAVGAGWQAIVGYVNIACYYLIGIPLGLILGYKLNLGVLGIWSGMLVGTILQTCVLFFMVYRTNWNKEASLAEDRIKTWGGKKDISNSEGF</sequence>
<dbReference type="GO" id="GO:0016020">
    <property type="term" value="C:membrane"/>
    <property type="evidence" value="ECO:0007669"/>
    <property type="project" value="UniProtKB-SubCell"/>
</dbReference>
<comment type="caution">
    <text evidence="6">Lacks conserved residue(s) required for the propagation of feature annotation.</text>
</comment>
<feature type="transmembrane region" description="Helical" evidence="6">
    <location>
        <begin position="251"/>
        <end position="271"/>
    </location>
</feature>
<protein>
    <recommendedName>
        <fullName evidence="6">Protein DETOXIFICATION</fullName>
    </recommendedName>
    <alternativeName>
        <fullName evidence="6">Multidrug and toxic compound extrusion protein</fullName>
    </alternativeName>
</protein>
<evidence type="ECO:0000256" key="6">
    <source>
        <dbReference type="RuleBase" id="RU004914"/>
    </source>
</evidence>
<proteinExistence type="inferred from homology"/>
<evidence type="ECO:0000313" key="8">
    <source>
        <dbReference type="Proteomes" id="UP000634136"/>
    </source>
</evidence>
<accession>A0A834STB5</accession>
<dbReference type="PANTHER" id="PTHR11206">
    <property type="entry name" value="MULTIDRUG RESISTANCE PROTEIN"/>
    <property type="match status" value="1"/>
</dbReference>
<evidence type="ECO:0000256" key="4">
    <source>
        <dbReference type="ARBA" id="ARBA00022989"/>
    </source>
</evidence>
<dbReference type="OrthoDB" id="2126698at2759"/>
<reference evidence="7" key="1">
    <citation type="submission" date="2020-09" db="EMBL/GenBank/DDBJ databases">
        <title>Genome-Enabled Discovery of Anthraquinone Biosynthesis in Senna tora.</title>
        <authorList>
            <person name="Kang S.-H."/>
            <person name="Pandey R.P."/>
            <person name="Lee C.-M."/>
            <person name="Sim J.-S."/>
            <person name="Jeong J.-T."/>
            <person name="Choi B.-S."/>
            <person name="Jung M."/>
            <person name="Ginzburg D."/>
            <person name="Zhao K."/>
            <person name="Won S.Y."/>
            <person name="Oh T.-J."/>
            <person name="Yu Y."/>
            <person name="Kim N.-H."/>
            <person name="Lee O.R."/>
            <person name="Lee T.-H."/>
            <person name="Bashyal P."/>
            <person name="Kim T.-S."/>
            <person name="Lee W.-H."/>
            <person name="Kawkins C."/>
            <person name="Kim C.-K."/>
            <person name="Kim J.S."/>
            <person name="Ahn B.O."/>
            <person name="Rhee S.Y."/>
            <person name="Sohng J.K."/>
        </authorList>
    </citation>
    <scope>NUCLEOTIDE SEQUENCE</scope>
    <source>
        <tissue evidence="7">Leaf</tissue>
    </source>
</reference>